<reference evidence="1 2" key="1">
    <citation type="journal article" date="2022" name="Nat. Ecol. Evol.">
        <title>A masculinizing supergene underlies an exaggerated male reproductive morph in a spider.</title>
        <authorList>
            <person name="Hendrickx F."/>
            <person name="De Corte Z."/>
            <person name="Sonet G."/>
            <person name="Van Belleghem S.M."/>
            <person name="Kostlbacher S."/>
            <person name="Vangestel C."/>
        </authorList>
    </citation>
    <scope>NUCLEOTIDE SEQUENCE [LARGE SCALE GENOMIC DNA]</scope>
    <source>
        <strain evidence="1">W744_W776</strain>
    </source>
</reference>
<accession>A0AAV6V9M2</accession>
<protein>
    <submittedName>
        <fullName evidence="1">Uncharacterized protein</fullName>
    </submittedName>
</protein>
<dbReference type="Proteomes" id="UP000827092">
    <property type="component" value="Unassembled WGS sequence"/>
</dbReference>
<dbReference type="Gene3D" id="3.20.20.10">
    <property type="entry name" value="Alanine racemase"/>
    <property type="match status" value="1"/>
</dbReference>
<name>A0AAV6V9M2_9ARAC</name>
<gene>
    <name evidence="1" type="ORF">JTE90_022962</name>
</gene>
<dbReference type="AlphaFoldDB" id="A0AAV6V9M2"/>
<organism evidence="1 2">
    <name type="scientific">Oedothorax gibbosus</name>
    <dbReference type="NCBI Taxonomy" id="931172"/>
    <lineage>
        <taxon>Eukaryota</taxon>
        <taxon>Metazoa</taxon>
        <taxon>Ecdysozoa</taxon>
        <taxon>Arthropoda</taxon>
        <taxon>Chelicerata</taxon>
        <taxon>Arachnida</taxon>
        <taxon>Araneae</taxon>
        <taxon>Araneomorphae</taxon>
        <taxon>Entelegynae</taxon>
        <taxon>Araneoidea</taxon>
        <taxon>Linyphiidae</taxon>
        <taxon>Erigoninae</taxon>
        <taxon>Oedothorax</taxon>
    </lineage>
</organism>
<proteinExistence type="predicted"/>
<evidence type="ECO:0000313" key="2">
    <source>
        <dbReference type="Proteomes" id="UP000827092"/>
    </source>
</evidence>
<sequence length="92" mass="10394">MTIGTPDYNAESGPNPEYQMLINIRDRVSSVYDVNNLKLSMGMSKDFIHANSKVKKIGNLEMLCANSLIGNWIEKWKNVRHTINTLVGIQRG</sequence>
<dbReference type="InterPro" id="IPR029066">
    <property type="entry name" value="PLP-binding_barrel"/>
</dbReference>
<comment type="caution">
    <text evidence="1">The sequence shown here is derived from an EMBL/GenBank/DDBJ whole genome shotgun (WGS) entry which is preliminary data.</text>
</comment>
<evidence type="ECO:0000313" key="1">
    <source>
        <dbReference type="EMBL" id="KAG8193332.1"/>
    </source>
</evidence>
<dbReference type="EMBL" id="JAFNEN010000124">
    <property type="protein sequence ID" value="KAG8193332.1"/>
    <property type="molecule type" value="Genomic_DNA"/>
</dbReference>
<keyword evidence="2" id="KW-1185">Reference proteome</keyword>